<dbReference type="AlphaFoldDB" id="A0A561E894"/>
<dbReference type="PROSITE" id="PS51257">
    <property type="entry name" value="PROKAR_LIPOPROTEIN"/>
    <property type="match status" value="1"/>
</dbReference>
<keyword evidence="4" id="KW-1185">Reference proteome</keyword>
<name>A0A561E894_9MICO</name>
<evidence type="ECO:0000313" key="3">
    <source>
        <dbReference type="EMBL" id="TWE11827.1"/>
    </source>
</evidence>
<proteinExistence type="predicted"/>
<dbReference type="Proteomes" id="UP000318297">
    <property type="component" value="Unassembled WGS sequence"/>
</dbReference>
<dbReference type="OrthoDB" id="5149462at2"/>
<gene>
    <name evidence="3" type="ORF">BKA23_0614</name>
</gene>
<feature type="signal peptide" evidence="2">
    <location>
        <begin position="1"/>
        <end position="22"/>
    </location>
</feature>
<dbReference type="RefSeq" id="WP_145225342.1">
    <property type="nucleotide sequence ID" value="NZ_VIVQ01000001.1"/>
</dbReference>
<organism evidence="3 4">
    <name type="scientific">Rudaeicoccus suwonensis</name>
    <dbReference type="NCBI Taxonomy" id="657409"/>
    <lineage>
        <taxon>Bacteria</taxon>
        <taxon>Bacillati</taxon>
        <taxon>Actinomycetota</taxon>
        <taxon>Actinomycetes</taxon>
        <taxon>Micrococcales</taxon>
        <taxon>Dermacoccaceae</taxon>
        <taxon>Rudaeicoccus</taxon>
    </lineage>
</organism>
<comment type="caution">
    <text evidence="3">The sequence shown here is derived from an EMBL/GenBank/DDBJ whole genome shotgun (WGS) entry which is preliminary data.</text>
</comment>
<evidence type="ECO:0008006" key="5">
    <source>
        <dbReference type="Google" id="ProtNLM"/>
    </source>
</evidence>
<evidence type="ECO:0000256" key="1">
    <source>
        <dbReference type="SAM" id="MobiDB-lite"/>
    </source>
</evidence>
<dbReference type="EMBL" id="VIVQ01000001">
    <property type="protein sequence ID" value="TWE11827.1"/>
    <property type="molecule type" value="Genomic_DNA"/>
</dbReference>
<protein>
    <recommendedName>
        <fullName evidence="5">Lipoprotein</fullName>
    </recommendedName>
</protein>
<evidence type="ECO:0000313" key="4">
    <source>
        <dbReference type="Proteomes" id="UP000318297"/>
    </source>
</evidence>
<reference evidence="3 4" key="1">
    <citation type="submission" date="2019-06" db="EMBL/GenBank/DDBJ databases">
        <title>Sequencing the genomes of 1000 actinobacteria strains.</title>
        <authorList>
            <person name="Klenk H.-P."/>
        </authorList>
    </citation>
    <scope>NUCLEOTIDE SEQUENCE [LARGE SCALE GENOMIC DNA]</scope>
    <source>
        <strain evidence="3 4">DSM 19560</strain>
    </source>
</reference>
<keyword evidence="2" id="KW-0732">Signal</keyword>
<feature type="region of interest" description="Disordered" evidence="1">
    <location>
        <begin position="166"/>
        <end position="185"/>
    </location>
</feature>
<sequence length="185" mass="18643">MPNIRRANYIRAAVAAVTACCALTLTGCGSDSVIHNGNDGVSFAGGSATAADLQAASVQITQALGQGTITPGDVATVLALGPAAVKLGQQHDVAVSEAQIQNAYPSVKFNRTALQALQSNDLLSQLQTSDPAGVTALLASAKVNLNPRYGTWIAGQGAVAASEPWIKSTPSSSAPAVEQNGHPAP</sequence>
<evidence type="ECO:0000256" key="2">
    <source>
        <dbReference type="SAM" id="SignalP"/>
    </source>
</evidence>
<feature type="chain" id="PRO_5039291233" description="Lipoprotein" evidence="2">
    <location>
        <begin position="23"/>
        <end position="185"/>
    </location>
</feature>
<accession>A0A561E894</accession>